<dbReference type="STRING" id="1330018.A0A167PSG5"/>
<protein>
    <submittedName>
        <fullName evidence="2">Uncharacterized protein</fullName>
    </submittedName>
</protein>
<dbReference type="PANTHER" id="PTHR23159:SF31">
    <property type="entry name" value="CENTROSOME-ASSOCIATED PROTEIN CEP250 ISOFORM X1"/>
    <property type="match status" value="1"/>
</dbReference>
<feature type="region of interest" description="Disordered" evidence="1">
    <location>
        <begin position="243"/>
        <end position="262"/>
    </location>
</feature>
<dbReference type="PANTHER" id="PTHR23159">
    <property type="entry name" value="CENTROSOMAL PROTEIN 2"/>
    <property type="match status" value="1"/>
</dbReference>
<evidence type="ECO:0000313" key="2">
    <source>
        <dbReference type="EMBL" id="KZO99079.1"/>
    </source>
</evidence>
<feature type="compositionally biased region" description="Low complexity" evidence="1">
    <location>
        <begin position="90"/>
        <end position="105"/>
    </location>
</feature>
<keyword evidence="3" id="KW-1185">Reference proteome</keyword>
<feature type="region of interest" description="Disordered" evidence="1">
    <location>
        <begin position="1"/>
        <end position="49"/>
    </location>
</feature>
<dbReference type="OrthoDB" id="2507336at2759"/>
<feature type="region of interest" description="Disordered" evidence="1">
    <location>
        <begin position="81"/>
        <end position="111"/>
    </location>
</feature>
<feature type="compositionally biased region" description="Pro residues" evidence="1">
    <location>
        <begin position="419"/>
        <end position="437"/>
    </location>
</feature>
<name>A0A167PSG5_CALVF</name>
<feature type="compositionally biased region" description="Basic and acidic residues" evidence="1">
    <location>
        <begin position="445"/>
        <end position="459"/>
    </location>
</feature>
<feature type="region of interest" description="Disordered" evidence="1">
    <location>
        <begin position="405"/>
        <end position="518"/>
    </location>
</feature>
<dbReference type="AlphaFoldDB" id="A0A167PSG5"/>
<accession>A0A167PSG5</accession>
<feature type="region of interest" description="Disordered" evidence="1">
    <location>
        <begin position="153"/>
        <end position="176"/>
    </location>
</feature>
<sequence length="518" mass="57118">MVSGPIEEPYLSPMRPEAPRLSPQQLEGPRLSPERLEGPPLPSERLEEARLSPEGLPLPLSPVAAAGGFVPQDVPAVRISSPYRAGPRGAEPQAPYPAATAPGAPGVILTTDGSPRPLVTVSPEGIPVVSLGDPTTTTAPEFAERLRIAEEAAAAGAEAQRQYDEDREAREAAHMEALEAERERIRQLEAELDTVRQAAEQERQDRMTADLNRLEQERAETLEREASYRQELADIKNLLQDRGSEQRAWRDADEERLQEKETRYTEKLERLRKLEELLASLLDGQDRDRRKAEDDAAGRPTLESVLEQLRDQAAQQRDLLTQMQEAWRADADQRHFQTLEAVRETANQQIPFNVQTYLNDFSKALAAEVRMLLSEVGKLREERRSLQYEIGELLVLKAKHGPGGIFQPDFPLPDDKPAAPTPAPPPTAPTPPPPPAPAGWHRVHAKAERPRRGKKKEEAPAAPSGPPPTAPPASWITWQPNPMLGQPAPPTAPSTTATARVPGLFGPRSPSRKDENLP</sequence>
<organism evidence="2 3">
    <name type="scientific">Calocera viscosa (strain TUFC12733)</name>
    <dbReference type="NCBI Taxonomy" id="1330018"/>
    <lineage>
        <taxon>Eukaryota</taxon>
        <taxon>Fungi</taxon>
        <taxon>Dikarya</taxon>
        <taxon>Basidiomycota</taxon>
        <taxon>Agaricomycotina</taxon>
        <taxon>Dacrymycetes</taxon>
        <taxon>Dacrymycetales</taxon>
        <taxon>Dacrymycetaceae</taxon>
        <taxon>Calocera</taxon>
    </lineage>
</organism>
<evidence type="ECO:0000313" key="3">
    <source>
        <dbReference type="Proteomes" id="UP000076738"/>
    </source>
</evidence>
<dbReference type="Proteomes" id="UP000076738">
    <property type="component" value="Unassembled WGS sequence"/>
</dbReference>
<proteinExistence type="predicted"/>
<gene>
    <name evidence="2" type="ORF">CALVIDRAFT_561485</name>
</gene>
<dbReference type="EMBL" id="KV417273">
    <property type="protein sequence ID" value="KZO99079.1"/>
    <property type="molecule type" value="Genomic_DNA"/>
</dbReference>
<reference evidence="2 3" key="1">
    <citation type="journal article" date="2016" name="Mol. Biol. Evol.">
        <title>Comparative Genomics of Early-Diverging Mushroom-Forming Fungi Provides Insights into the Origins of Lignocellulose Decay Capabilities.</title>
        <authorList>
            <person name="Nagy L.G."/>
            <person name="Riley R."/>
            <person name="Tritt A."/>
            <person name="Adam C."/>
            <person name="Daum C."/>
            <person name="Floudas D."/>
            <person name="Sun H."/>
            <person name="Yadav J.S."/>
            <person name="Pangilinan J."/>
            <person name="Larsson K.H."/>
            <person name="Matsuura K."/>
            <person name="Barry K."/>
            <person name="Labutti K."/>
            <person name="Kuo R."/>
            <person name="Ohm R.A."/>
            <person name="Bhattacharya S.S."/>
            <person name="Shirouzu T."/>
            <person name="Yoshinaga Y."/>
            <person name="Martin F.M."/>
            <person name="Grigoriev I.V."/>
            <person name="Hibbett D.S."/>
        </authorList>
    </citation>
    <scope>NUCLEOTIDE SEQUENCE [LARGE SCALE GENOMIC DNA]</scope>
    <source>
        <strain evidence="2 3">TUFC12733</strain>
    </source>
</reference>
<evidence type="ECO:0000256" key="1">
    <source>
        <dbReference type="SAM" id="MobiDB-lite"/>
    </source>
</evidence>
<feature type="compositionally biased region" description="Basic and acidic residues" evidence="1">
    <location>
        <begin position="161"/>
        <end position="176"/>
    </location>
</feature>